<accession>A0ACC0QC84</accession>
<dbReference type="Proteomes" id="UP001065298">
    <property type="component" value="Chromosome 14"/>
</dbReference>
<evidence type="ECO:0000313" key="2">
    <source>
        <dbReference type="Proteomes" id="UP001065298"/>
    </source>
</evidence>
<comment type="caution">
    <text evidence="1">The sequence shown here is derived from an EMBL/GenBank/DDBJ whole genome shotgun (WGS) entry which is preliminary data.</text>
</comment>
<name>A0ACC0QC84_9HYPO</name>
<reference evidence="1" key="1">
    <citation type="submission" date="2022-06" db="EMBL/GenBank/DDBJ databases">
        <title>Fusarium solani species complex genomes reveal bases of compartmentalisation and animal pathogenesis.</title>
        <authorList>
            <person name="Tsai I.J."/>
        </authorList>
    </citation>
    <scope>NUCLEOTIDE SEQUENCE</scope>
    <source>
        <strain evidence="1">Fu6.1</strain>
    </source>
</reference>
<gene>
    <name evidence="1" type="ORF">NCS57_01478100</name>
</gene>
<organism evidence="1 2">
    <name type="scientific">Fusarium keratoplasticum</name>
    <dbReference type="NCBI Taxonomy" id="1328300"/>
    <lineage>
        <taxon>Eukaryota</taxon>
        <taxon>Fungi</taxon>
        <taxon>Dikarya</taxon>
        <taxon>Ascomycota</taxon>
        <taxon>Pezizomycotina</taxon>
        <taxon>Sordariomycetes</taxon>
        <taxon>Hypocreomycetidae</taxon>
        <taxon>Hypocreales</taxon>
        <taxon>Nectriaceae</taxon>
        <taxon>Fusarium</taxon>
        <taxon>Fusarium solani species complex</taxon>
    </lineage>
</organism>
<sequence>MATATLIAPFSSNYPHPSSGAGASTPNMISSVEPRKPADDHEPPSHQSLHLISEVIHGTKPGPYSPGPLSSIQPEFSLPSPFVPAPRSFPETEKHSSPQLLHPASSFPPRQDTLPAFSDSPRPPFTSRPSLPPVSDRLQSPSAKPEIPPQHHHPEQQKPPEAHHPLNRVYAQPPPPPLPPALVAYRPCQLLPCQMPLPAYSISPRHTVPPHVLAPYDPRVPPHTEEADYATRARHDATVDRHSESWSYPYSLSQVNRNKLVCKVFNADYLQIGSLSGTIFSFAEAYSRIAQEQHGAHPIPKRLPTEQEVSDMLSNIERIKRSLEQMKDLVQTSIQNERAREGAKLKDPNEEKHEVPMHRDAMKPQHGMPEVKKRRGRAVPPGRCHSCNRIDTPEWRRGPDGARTLCNACGLHYAKLERKLQLEARSIRPQPEEAHRP</sequence>
<proteinExistence type="predicted"/>
<dbReference type="EMBL" id="CM046516">
    <property type="protein sequence ID" value="KAI8648662.1"/>
    <property type="molecule type" value="Genomic_DNA"/>
</dbReference>
<evidence type="ECO:0000313" key="1">
    <source>
        <dbReference type="EMBL" id="KAI8648662.1"/>
    </source>
</evidence>
<protein>
    <submittedName>
        <fullName evidence="1">GATA-type domain-containing protein</fullName>
    </submittedName>
</protein>
<keyword evidence="2" id="KW-1185">Reference proteome</keyword>